<sequence length="394" mass="41829">MSFYGGGAYRRSARVAAALASALVLLVTGYGWHTYRDLTKGLTRSGALGDSSAPPPGQPMNILVMGLDSRLDQDGNPLPRDVLAQLHAGDSSDGGYNTNVLMVLHVPGDGSPAQAVSVPRDDYVRLPGSPSGETHAKIKEGYGLAKADAERKLRAKGVTDRPTLERQGREAGRRQAIATVRNFLNIPVDHFVEVTLVGFYDLAQALGSVTVCLAGPTQDSYSGAHFKGGHQRLNAAQALAFVRQRRDYVHPELNFTDLDRARRQQAFLASAAYQLKSTGTFADPTRLAALIDVVKRDVVIDGGFDPLDFVVRNSNLAAGGVRFTTLPVKSFAKVNGQAVNMVDPDQVRAVVRSLFNPDDAPGPTANPGTAAEPAGPPPAVPASSLRSEGIPCVK</sequence>
<dbReference type="PANTHER" id="PTHR33392:SF6">
    <property type="entry name" value="POLYISOPRENYL-TEICHOIC ACID--PEPTIDOGLYCAN TEICHOIC ACID TRANSFERASE TAGU"/>
    <property type="match status" value="1"/>
</dbReference>
<name>A0ABP9Q5A6_9PSEU</name>
<dbReference type="Proteomes" id="UP001428817">
    <property type="component" value="Unassembled WGS sequence"/>
</dbReference>
<dbReference type="RefSeq" id="WP_185059491.1">
    <property type="nucleotide sequence ID" value="NZ_BAABJP010000015.1"/>
</dbReference>
<organism evidence="4 5">
    <name type="scientific">Pseudonocardia eucalypti</name>
    <dbReference type="NCBI Taxonomy" id="648755"/>
    <lineage>
        <taxon>Bacteria</taxon>
        <taxon>Bacillati</taxon>
        <taxon>Actinomycetota</taxon>
        <taxon>Actinomycetes</taxon>
        <taxon>Pseudonocardiales</taxon>
        <taxon>Pseudonocardiaceae</taxon>
        <taxon>Pseudonocardia</taxon>
    </lineage>
</organism>
<feature type="domain" description="Cell envelope-related transcriptional attenuator" evidence="3">
    <location>
        <begin position="97"/>
        <end position="276"/>
    </location>
</feature>
<dbReference type="InterPro" id="IPR004474">
    <property type="entry name" value="LytR_CpsA_psr"/>
</dbReference>
<feature type="region of interest" description="Disordered" evidence="2">
    <location>
        <begin position="355"/>
        <end position="394"/>
    </location>
</feature>
<evidence type="ECO:0000313" key="5">
    <source>
        <dbReference type="Proteomes" id="UP001428817"/>
    </source>
</evidence>
<feature type="compositionally biased region" description="Low complexity" evidence="2">
    <location>
        <begin position="361"/>
        <end position="373"/>
    </location>
</feature>
<keyword evidence="5" id="KW-1185">Reference proteome</keyword>
<accession>A0ABP9Q5A6</accession>
<evidence type="ECO:0000256" key="1">
    <source>
        <dbReference type="ARBA" id="ARBA00006068"/>
    </source>
</evidence>
<proteinExistence type="inferred from homology"/>
<gene>
    <name evidence="4" type="ORF">GCM10023321_33760</name>
</gene>
<dbReference type="InterPro" id="IPR050922">
    <property type="entry name" value="LytR/CpsA/Psr_CW_biosynth"/>
</dbReference>
<protein>
    <recommendedName>
        <fullName evidence="3">Cell envelope-related transcriptional attenuator domain-containing protein</fullName>
    </recommendedName>
</protein>
<evidence type="ECO:0000256" key="2">
    <source>
        <dbReference type="SAM" id="MobiDB-lite"/>
    </source>
</evidence>
<dbReference type="NCBIfam" id="TIGR00350">
    <property type="entry name" value="lytR_cpsA_psr"/>
    <property type="match status" value="1"/>
</dbReference>
<comment type="caution">
    <text evidence="4">The sequence shown here is derived from an EMBL/GenBank/DDBJ whole genome shotgun (WGS) entry which is preliminary data.</text>
</comment>
<evidence type="ECO:0000259" key="3">
    <source>
        <dbReference type="Pfam" id="PF03816"/>
    </source>
</evidence>
<dbReference type="Gene3D" id="3.40.630.190">
    <property type="entry name" value="LCP protein"/>
    <property type="match status" value="1"/>
</dbReference>
<dbReference type="PANTHER" id="PTHR33392">
    <property type="entry name" value="POLYISOPRENYL-TEICHOIC ACID--PEPTIDOGLYCAN TEICHOIC ACID TRANSFERASE TAGU"/>
    <property type="match status" value="1"/>
</dbReference>
<dbReference type="EMBL" id="BAABJP010000015">
    <property type="protein sequence ID" value="GAA5156888.1"/>
    <property type="molecule type" value="Genomic_DNA"/>
</dbReference>
<reference evidence="5" key="1">
    <citation type="journal article" date="2019" name="Int. J. Syst. Evol. Microbiol.">
        <title>The Global Catalogue of Microorganisms (GCM) 10K type strain sequencing project: providing services to taxonomists for standard genome sequencing and annotation.</title>
        <authorList>
            <consortium name="The Broad Institute Genomics Platform"/>
            <consortium name="The Broad Institute Genome Sequencing Center for Infectious Disease"/>
            <person name="Wu L."/>
            <person name="Ma J."/>
        </authorList>
    </citation>
    <scope>NUCLEOTIDE SEQUENCE [LARGE SCALE GENOMIC DNA]</scope>
    <source>
        <strain evidence="5">JCM 18303</strain>
    </source>
</reference>
<dbReference type="Pfam" id="PF03816">
    <property type="entry name" value="LytR_cpsA_psr"/>
    <property type="match status" value="1"/>
</dbReference>
<evidence type="ECO:0000313" key="4">
    <source>
        <dbReference type="EMBL" id="GAA5156888.1"/>
    </source>
</evidence>
<comment type="similarity">
    <text evidence="1">Belongs to the LytR/CpsA/Psr (LCP) family.</text>
</comment>